<dbReference type="HOGENOM" id="CLU_1022885_0_0_6"/>
<dbReference type="GO" id="GO:0032259">
    <property type="term" value="P:methylation"/>
    <property type="evidence" value="ECO:0007669"/>
    <property type="project" value="UniProtKB-KW"/>
</dbReference>
<evidence type="ECO:0000313" key="2">
    <source>
        <dbReference type="Proteomes" id="UP000028012"/>
    </source>
</evidence>
<accession>A0A098PUT9</accession>
<dbReference type="InterPro" id="IPR029063">
    <property type="entry name" value="SAM-dependent_MTases_sf"/>
</dbReference>
<dbReference type="Proteomes" id="UP000028012">
    <property type="component" value="Unassembled WGS sequence"/>
</dbReference>
<dbReference type="STRING" id="325777.GW15_0221685"/>
<dbReference type="PRINTS" id="PR00507">
    <property type="entry name" value="N12N6MTFRASE"/>
</dbReference>
<sequence>MSREALLSQYMTPDWAAALCLERFLPDLGPDDLVFEPTCGRGAFLRAVPLHVPAVGMEVDPTLAAYAAATTGRAVLVGDVLRDPLPSGITAIVGNPPFRVSFVNQLLARAHGLLPEHGRVGMLLPYFIFQTASNLEAIARDWSIEQTMLPRNLYPRLRHPLCFAVLTKDPHKRLVGFALFHELAAVNRLQRRYKQLLQEGVGSVWTAVVQAALEQLGGTATLAEIYREVEGHRPTTNAWWQAKVRQVLQRSFRRVAPGTWAIPTPHHAAVAA</sequence>
<dbReference type="SUPFAM" id="SSF53335">
    <property type="entry name" value="S-adenosyl-L-methionine-dependent methyltransferases"/>
    <property type="match status" value="1"/>
</dbReference>
<dbReference type="eggNOG" id="COG0827">
    <property type="taxonomic scope" value="Bacteria"/>
</dbReference>
<keyword evidence="1" id="KW-0808">Transferase</keyword>
<dbReference type="RefSeq" id="WP_042825206.1">
    <property type="nucleotide sequence ID" value="NZ_KN173626.1"/>
</dbReference>
<dbReference type="EMBL" id="JPHD02000143">
    <property type="protein sequence ID" value="KGE50373.1"/>
    <property type="molecule type" value="Genomic_DNA"/>
</dbReference>
<organism evidence="1 2">
    <name type="scientific">Xanthomonas axonopodis pv. vasculorum</name>
    <dbReference type="NCBI Taxonomy" id="325777"/>
    <lineage>
        <taxon>Bacteria</taxon>
        <taxon>Pseudomonadati</taxon>
        <taxon>Pseudomonadota</taxon>
        <taxon>Gammaproteobacteria</taxon>
        <taxon>Lysobacterales</taxon>
        <taxon>Lysobacteraceae</taxon>
        <taxon>Xanthomonas</taxon>
    </lineage>
</organism>
<gene>
    <name evidence="1" type="ORF">GW15_0221685</name>
</gene>
<dbReference type="GO" id="GO:0008168">
    <property type="term" value="F:methyltransferase activity"/>
    <property type="evidence" value="ECO:0007669"/>
    <property type="project" value="UniProtKB-KW"/>
</dbReference>
<keyword evidence="1" id="KW-0489">Methyltransferase</keyword>
<name>A0A098PUT9_9XANT</name>
<dbReference type="Gene3D" id="3.40.50.150">
    <property type="entry name" value="Vaccinia Virus protein VP39"/>
    <property type="match status" value="1"/>
</dbReference>
<reference evidence="1 2" key="1">
    <citation type="submission" date="2014-09" db="EMBL/GenBank/DDBJ databases">
        <title>A draft genome sequence for Xanthomonas axonopodis pv. vasculorum NCPPB 900.</title>
        <authorList>
            <person name="Harrison J."/>
            <person name="Studholme D.J."/>
        </authorList>
    </citation>
    <scope>NUCLEOTIDE SEQUENCE [LARGE SCALE GENOMIC DNA]</scope>
    <source>
        <strain evidence="1 2">NCPPB 900</strain>
    </source>
</reference>
<evidence type="ECO:0000313" key="1">
    <source>
        <dbReference type="EMBL" id="KGE50373.1"/>
    </source>
</evidence>
<protein>
    <submittedName>
        <fullName evidence="1">DNA methyltransferase</fullName>
    </submittedName>
</protein>
<dbReference type="AlphaFoldDB" id="A0A098PUT9"/>
<comment type="caution">
    <text evidence="1">The sequence shown here is derived from an EMBL/GenBank/DDBJ whole genome shotgun (WGS) entry which is preliminary data.</text>
</comment>
<proteinExistence type="predicted"/>